<keyword evidence="4 12" id="KW-0548">Nucleotidyltransferase</keyword>
<dbReference type="Gene3D" id="3.30.70.2820">
    <property type="match status" value="1"/>
</dbReference>
<dbReference type="InterPro" id="IPR036397">
    <property type="entry name" value="RNaseH_sf"/>
</dbReference>
<dbReference type="PANTHER" id="PTHR45861">
    <property type="entry name" value="DNA POLYMERASE ALPHA CATALYTIC SUBUNIT"/>
    <property type="match status" value="1"/>
</dbReference>
<feature type="domain" description="DNA-directed DNA polymerase family B multifunctional" evidence="14">
    <location>
        <begin position="779"/>
        <end position="1220"/>
    </location>
</feature>
<dbReference type="GO" id="GO:0003697">
    <property type="term" value="F:single-stranded DNA binding"/>
    <property type="evidence" value="ECO:0007669"/>
    <property type="project" value="TreeGrafter"/>
</dbReference>
<dbReference type="Gene3D" id="1.10.132.60">
    <property type="entry name" value="DNA polymerase family B, C-terminal domain"/>
    <property type="match status" value="1"/>
</dbReference>
<comment type="similarity">
    <text evidence="2 12">Belongs to the DNA polymerase type-B family.</text>
</comment>
<dbReference type="FunFam" id="3.30.420.10:FF:000036">
    <property type="entry name" value="DNA polymerase"/>
    <property type="match status" value="1"/>
</dbReference>
<dbReference type="Pfam" id="PF03104">
    <property type="entry name" value="DNA_pol_B_exo1"/>
    <property type="match status" value="1"/>
</dbReference>
<dbReference type="FunFam" id="1.10.132.60:FF:000004">
    <property type="entry name" value="DNA polymerase"/>
    <property type="match status" value="1"/>
</dbReference>
<dbReference type="GO" id="GO:1902975">
    <property type="term" value="P:mitotic DNA replication initiation"/>
    <property type="evidence" value="ECO:0007669"/>
    <property type="project" value="InterPro"/>
</dbReference>
<feature type="domain" description="DNA polymerase alpha catalytic subunit N-terminal" evidence="17">
    <location>
        <begin position="7"/>
        <end position="71"/>
    </location>
</feature>
<feature type="compositionally biased region" description="Low complexity" evidence="13">
    <location>
        <begin position="274"/>
        <end position="292"/>
    </location>
</feature>
<dbReference type="EMBL" id="JAFEKC020000020">
    <property type="protein sequence ID" value="KAK0508808.1"/>
    <property type="molecule type" value="Genomic_DNA"/>
</dbReference>
<dbReference type="FunFam" id="1.10.287.690:FF:000003">
    <property type="entry name" value="DNA polymerase"/>
    <property type="match status" value="1"/>
</dbReference>
<dbReference type="CDD" id="cd05532">
    <property type="entry name" value="POLBc_alpha"/>
    <property type="match status" value="1"/>
</dbReference>
<dbReference type="InterPro" id="IPR045846">
    <property type="entry name" value="POLBc_alpha"/>
</dbReference>
<dbReference type="InterPro" id="IPR042087">
    <property type="entry name" value="DNA_pol_B_thumb"/>
</dbReference>
<dbReference type="InterPro" id="IPR043502">
    <property type="entry name" value="DNA/RNA_pol_sf"/>
</dbReference>
<dbReference type="PROSITE" id="PS00116">
    <property type="entry name" value="DNA_POLYMERASE_B"/>
    <property type="match status" value="1"/>
</dbReference>
<dbReference type="GO" id="GO:0008270">
    <property type="term" value="F:zinc ion binding"/>
    <property type="evidence" value="ECO:0007669"/>
    <property type="project" value="UniProtKB-KW"/>
</dbReference>
<dbReference type="InterPro" id="IPR006172">
    <property type="entry name" value="DNA-dir_DNA_pol_B"/>
</dbReference>
<keyword evidence="5 12" id="KW-0235">DNA replication</keyword>
<dbReference type="Pfam" id="PF00136">
    <property type="entry name" value="DNA_pol_B"/>
    <property type="match status" value="1"/>
</dbReference>
<dbReference type="Gene3D" id="3.30.420.10">
    <property type="entry name" value="Ribonuclease H-like superfamily/Ribonuclease H"/>
    <property type="match status" value="1"/>
</dbReference>
<evidence type="ECO:0000313" key="19">
    <source>
        <dbReference type="Proteomes" id="UP001166286"/>
    </source>
</evidence>
<evidence type="ECO:0000256" key="5">
    <source>
        <dbReference type="ARBA" id="ARBA00022705"/>
    </source>
</evidence>
<keyword evidence="10 12" id="KW-0238">DNA-binding</keyword>
<dbReference type="InterPro" id="IPR024647">
    <property type="entry name" value="DNA_pol_a_cat_su_N"/>
</dbReference>
<accession>A0AA39QW54</accession>
<protein>
    <recommendedName>
        <fullName evidence="12">DNA polymerase</fullName>
        <ecNumber evidence="12">2.7.7.7</ecNumber>
    </recommendedName>
</protein>
<dbReference type="Proteomes" id="UP001166286">
    <property type="component" value="Unassembled WGS sequence"/>
</dbReference>
<evidence type="ECO:0000256" key="8">
    <source>
        <dbReference type="ARBA" id="ARBA00022833"/>
    </source>
</evidence>
<dbReference type="SUPFAM" id="SSF56672">
    <property type="entry name" value="DNA/RNA polymerases"/>
    <property type="match status" value="1"/>
</dbReference>
<feature type="region of interest" description="Disordered" evidence="13">
    <location>
        <begin position="265"/>
        <end position="297"/>
    </location>
</feature>
<dbReference type="Gene3D" id="1.10.3200.20">
    <property type="entry name" value="DNA Polymerase alpha, zinc finger"/>
    <property type="match status" value="1"/>
</dbReference>
<dbReference type="GO" id="GO:0003688">
    <property type="term" value="F:DNA replication origin binding"/>
    <property type="evidence" value="ECO:0007669"/>
    <property type="project" value="TreeGrafter"/>
</dbReference>
<dbReference type="InterPro" id="IPR012337">
    <property type="entry name" value="RNaseH-like_sf"/>
</dbReference>
<dbReference type="Gene3D" id="3.90.1600.10">
    <property type="entry name" value="Palm domain of DNA polymerase"/>
    <property type="match status" value="2"/>
</dbReference>
<evidence type="ECO:0000259" key="16">
    <source>
        <dbReference type="Pfam" id="PF08996"/>
    </source>
</evidence>
<evidence type="ECO:0000256" key="13">
    <source>
        <dbReference type="SAM" id="MobiDB-lite"/>
    </source>
</evidence>
<dbReference type="PRINTS" id="PR00106">
    <property type="entry name" value="DNAPOLB"/>
</dbReference>
<comment type="caution">
    <text evidence="18">The sequence shown here is derived from an EMBL/GenBank/DDBJ whole genome shotgun (WGS) entry which is preliminary data.</text>
</comment>
<feature type="region of interest" description="Disordered" evidence="13">
    <location>
        <begin position="165"/>
        <end position="197"/>
    </location>
</feature>
<organism evidence="18 19">
    <name type="scientific">Cladonia borealis</name>
    <dbReference type="NCBI Taxonomy" id="184061"/>
    <lineage>
        <taxon>Eukaryota</taxon>
        <taxon>Fungi</taxon>
        <taxon>Dikarya</taxon>
        <taxon>Ascomycota</taxon>
        <taxon>Pezizomycotina</taxon>
        <taxon>Lecanoromycetes</taxon>
        <taxon>OSLEUM clade</taxon>
        <taxon>Lecanoromycetidae</taxon>
        <taxon>Lecanorales</taxon>
        <taxon>Lecanorineae</taxon>
        <taxon>Cladoniaceae</taxon>
        <taxon>Cladonia</taxon>
    </lineage>
</organism>
<dbReference type="InterPro" id="IPR006133">
    <property type="entry name" value="DNA-dir_DNA_pol_B_exonuc"/>
</dbReference>
<evidence type="ECO:0000256" key="6">
    <source>
        <dbReference type="ARBA" id="ARBA00022723"/>
    </source>
</evidence>
<dbReference type="InterPro" id="IPR006134">
    <property type="entry name" value="DNA-dir_DNA_pol_B_multi_dom"/>
</dbReference>
<evidence type="ECO:0000256" key="11">
    <source>
        <dbReference type="ARBA" id="ARBA00023242"/>
    </source>
</evidence>
<gene>
    <name evidence="18" type="ORF">JMJ35_009084</name>
</gene>
<keyword evidence="19" id="KW-1185">Reference proteome</keyword>
<dbReference type="GO" id="GO:0003682">
    <property type="term" value="F:chromatin binding"/>
    <property type="evidence" value="ECO:0007669"/>
    <property type="project" value="TreeGrafter"/>
</dbReference>
<feature type="compositionally biased region" description="Basic and acidic residues" evidence="13">
    <location>
        <begin position="176"/>
        <end position="186"/>
    </location>
</feature>
<keyword evidence="3 12" id="KW-0808">Transferase</keyword>
<dbReference type="EC" id="2.7.7.7" evidence="12"/>
<evidence type="ECO:0000256" key="9">
    <source>
        <dbReference type="ARBA" id="ARBA00022932"/>
    </source>
</evidence>
<dbReference type="GO" id="GO:0006281">
    <property type="term" value="P:DNA repair"/>
    <property type="evidence" value="ECO:0007669"/>
    <property type="project" value="UniProtKB-ARBA"/>
</dbReference>
<evidence type="ECO:0000256" key="7">
    <source>
        <dbReference type="ARBA" id="ARBA00022771"/>
    </source>
</evidence>
<dbReference type="GO" id="GO:0006273">
    <property type="term" value="P:lagging strand elongation"/>
    <property type="evidence" value="ECO:0007669"/>
    <property type="project" value="TreeGrafter"/>
</dbReference>
<dbReference type="PANTHER" id="PTHR45861:SF1">
    <property type="entry name" value="DNA POLYMERASE ALPHA CATALYTIC SUBUNIT"/>
    <property type="match status" value="1"/>
</dbReference>
<keyword evidence="9 12" id="KW-0239">DNA-directed DNA polymerase</keyword>
<dbReference type="GO" id="GO:0003887">
    <property type="term" value="F:DNA-directed DNA polymerase activity"/>
    <property type="evidence" value="ECO:0007669"/>
    <property type="project" value="UniProtKB-KW"/>
</dbReference>
<dbReference type="GO" id="GO:0005658">
    <property type="term" value="C:alpha DNA polymerase:primase complex"/>
    <property type="evidence" value="ECO:0007669"/>
    <property type="project" value="UniProtKB-ARBA"/>
</dbReference>
<keyword evidence="8" id="KW-0862">Zinc</keyword>
<dbReference type="GO" id="GO:0006272">
    <property type="term" value="P:leading strand elongation"/>
    <property type="evidence" value="ECO:0007669"/>
    <property type="project" value="TreeGrafter"/>
</dbReference>
<feature type="domain" description="DNA-directed DNA polymerase family B exonuclease" evidence="15">
    <location>
        <begin position="467"/>
        <end position="712"/>
    </location>
</feature>
<dbReference type="SMART" id="SM00486">
    <property type="entry name" value="POLBc"/>
    <property type="match status" value="1"/>
</dbReference>
<dbReference type="SUPFAM" id="SSF53098">
    <property type="entry name" value="Ribonuclease H-like"/>
    <property type="match status" value="1"/>
</dbReference>
<name>A0AA39QW54_9LECA</name>
<evidence type="ECO:0000256" key="4">
    <source>
        <dbReference type="ARBA" id="ARBA00022695"/>
    </source>
</evidence>
<evidence type="ECO:0000256" key="2">
    <source>
        <dbReference type="ARBA" id="ARBA00005755"/>
    </source>
</evidence>
<dbReference type="GO" id="GO:0000166">
    <property type="term" value="F:nucleotide binding"/>
    <property type="evidence" value="ECO:0007669"/>
    <property type="project" value="InterPro"/>
</dbReference>
<dbReference type="NCBIfam" id="TIGR00592">
    <property type="entry name" value="pol2"/>
    <property type="match status" value="1"/>
</dbReference>
<dbReference type="FunFam" id="3.30.70.2820:FF:000001">
    <property type="entry name" value="DNA polymerase"/>
    <property type="match status" value="1"/>
</dbReference>
<dbReference type="InterPro" id="IPR023211">
    <property type="entry name" value="DNA_pol_palm_dom_sf"/>
</dbReference>
<dbReference type="Pfam" id="PF12254">
    <property type="entry name" value="DNA_pol_alpha_N"/>
    <property type="match status" value="1"/>
</dbReference>
<dbReference type="Pfam" id="PF08996">
    <property type="entry name" value="zf-DNA_Pol"/>
    <property type="match status" value="1"/>
</dbReference>
<dbReference type="FunFam" id="1.10.3200.20:FF:000002">
    <property type="entry name" value="DNA polymerase"/>
    <property type="match status" value="1"/>
</dbReference>
<keyword evidence="11" id="KW-0539">Nucleus</keyword>
<dbReference type="Gene3D" id="2.40.50.730">
    <property type="match status" value="1"/>
</dbReference>
<evidence type="ECO:0000256" key="10">
    <source>
        <dbReference type="ARBA" id="ARBA00023125"/>
    </source>
</evidence>
<comment type="catalytic activity">
    <reaction evidence="12">
        <text>DNA(n) + a 2'-deoxyribonucleoside 5'-triphosphate = DNA(n+1) + diphosphate</text>
        <dbReference type="Rhea" id="RHEA:22508"/>
        <dbReference type="Rhea" id="RHEA-COMP:17339"/>
        <dbReference type="Rhea" id="RHEA-COMP:17340"/>
        <dbReference type="ChEBI" id="CHEBI:33019"/>
        <dbReference type="ChEBI" id="CHEBI:61560"/>
        <dbReference type="ChEBI" id="CHEBI:173112"/>
        <dbReference type="EC" id="2.7.7.7"/>
    </reaction>
</comment>
<evidence type="ECO:0000256" key="3">
    <source>
        <dbReference type="ARBA" id="ARBA00022679"/>
    </source>
</evidence>
<keyword evidence="6" id="KW-0479">Metal-binding</keyword>
<dbReference type="InterPro" id="IPR017964">
    <property type="entry name" value="DNA-dir_DNA_pol_B_CS"/>
</dbReference>
<comment type="subcellular location">
    <subcellularLocation>
        <location evidence="1">Nucleus</location>
    </subcellularLocation>
</comment>
<sequence length="1453" mass="163467">MSRASRLAELRALRESGKTRLSTYKVEEEENLYEEVDEEGYKKVVRARLDQDDFVIDDNGEGYADDGREEWMGERRYDSVSESDVELPLKGKAAKRKREEDKEKTERINNSINKYFNNGPVAAAPKPKPVVTIEDAAFMADLLGEVDVNVAPRLPLKTIRTASRHKTRVLSPPISRENKLSHHKPGEANNNAHLLNTPPLEPAYGDNDDYMGGMEDDVFPPSDPVPSSPITNAIDRKGQQNIKLEEDDEDMEVAQAIGDHKVKSASVNMSGSRPAPKIAKSPAYPSPASSSPTRPPAEVVDASAWNDVTSKLNVLSSQGPETASFGKLQVEDAIEEDGSLRFFWTDYTEVKGSLCLFGKVKDKKSGTYVSAFVKVDNILRKLYFLPRTYRQKHGRDTSTEIEMGDVYQEVDEIMSKLQVGMHKIKPCSRKYAFELPDIPKEADYLKLMYPYEKSALPVGMTGDTFSHVFGTTTALFEQFVLWKNIMGPCWLKIGDAEFAPLNNASWCKFEIQVASPKAITALTESDNTEAPPLTFMSIALRTALNVKENKQEILVASARVYENVSLTDTTPPEAMPCKTYTIMRPAEGSFPVGFDALAKKQRGSITLEKTENMLLAKFLAVLERADPDVLLGHQLQDVDYPILLSRFRERKTPGWHRIGRLRRSEWPKNIGKGGASFFTERQLVAGRLICDVANDMGKSLMTKCQSWSLTEMCEIYLGGGNARREIDNDVALKTWATSREGLLNYVNHCEADTYFVAAIALRVQILPLSKVLTNLAGNSWARTLSGTRAERNEYILLHEFNKNKYICPDKIFGKGKALVEDENPEGEEGVDVKKKDKFKGGLVFEPEKGLYDKFVLVMDFNSLYPSIIQEYNICFTTVDRSYQSEDEEKVPDVPVDQNQGILPKLIATLVSRRRQVKSLMKDKKATPDQLATWDIKQLALKLTANSMYGCLGYTQSRFYARPLAMLTTFKGREILRSTKDLAESNQLRVIYGDTDSVMINTNADNIEEALKIGVDFKRSVNEKYKLLEIDIDNIFRRLLLHAKKKYAAINLLEVDGKYVDKLEVKGLDMKRREYCALSKEASSRLLNFILSGEEPEVVVGKVHEYLRELSERMREEKIPAQKYIIFTKLGKHPKDYPNPDSMPQVQVALRALAQGKTVRVNDVISYIMTAAATPSGPHESAAKRAFAPAEVTAANSTLKPDVEWYLYKQIFPPIERLCAPMPGTDAVHLAECLGLDTRKYSIASASSSNQAQEISPLESQIPDSIRFKDCVRLTLKCRYCKHAFPFEGLATSIANITPQGIICANADCKRLFPTLTIVAQLEHAIRLQTSRYYDSYLVCDDSSCGNRTRQMSVYGHRCLGPRGRAEGCLGRMRYEMGEKDMYNQLLYFRGLWDVEGKSVAKVEGGEEREKVKAVAEHNRERFGTVRGVVEGYLKRCGRVWVQMDGLFAFALQR</sequence>
<evidence type="ECO:0000256" key="1">
    <source>
        <dbReference type="ARBA" id="ARBA00004123"/>
    </source>
</evidence>
<keyword evidence="7" id="KW-0863">Zinc-finger</keyword>
<feature type="domain" description="Zinc finger DNA-directed DNA polymerase family B alpha" evidence="16">
    <location>
        <begin position="1259"/>
        <end position="1447"/>
    </location>
</feature>
<dbReference type="InterPro" id="IPR038256">
    <property type="entry name" value="Pol_alpha_znc_sf"/>
</dbReference>
<dbReference type="CDD" id="cd05776">
    <property type="entry name" value="DNA_polB_alpha_exo"/>
    <property type="match status" value="1"/>
</dbReference>
<reference evidence="18" key="1">
    <citation type="submission" date="2023-03" db="EMBL/GenBank/DDBJ databases">
        <title>Complete genome of Cladonia borealis.</title>
        <authorList>
            <person name="Park H."/>
        </authorList>
    </citation>
    <scope>NUCLEOTIDE SEQUENCE</scope>
    <source>
        <strain evidence="18">ANT050790</strain>
    </source>
</reference>
<evidence type="ECO:0000259" key="14">
    <source>
        <dbReference type="Pfam" id="PF00136"/>
    </source>
</evidence>
<evidence type="ECO:0000259" key="17">
    <source>
        <dbReference type="Pfam" id="PF12254"/>
    </source>
</evidence>
<evidence type="ECO:0000313" key="18">
    <source>
        <dbReference type="EMBL" id="KAK0508808.1"/>
    </source>
</evidence>
<evidence type="ECO:0000259" key="15">
    <source>
        <dbReference type="Pfam" id="PF03104"/>
    </source>
</evidence>
<proteinExistence type="inferred from homology"/>
<evidence type="ECO:0000256" key="12">
    <source>
        <dbReference type="RuleBase" id="RU000442"/>
    </source>
</evidence>
<dbReference type="InterPro" id="IPR015088">
    <property type="entry name" value="Znf_DNA-dir_DNA_pol_B_alpha"/>
</dbReference>